<dbReference type="EMBL" id="WJXW01000016">
    <property type="protein sequence ID" value="KAF9729431.1"/>
    <property type="molecule type" value="Genomic_DNA"/>
</dbReference>
<sequence length="140" mass="16160">MLFHNSKAWKERLFHCSSTLFDLCYARYLVMDLKTSRFPESVSAKHTAQAEIVFKEFTRVCGLLAIDLHRTDDVTGLTQSAIPEHKNLQEEKGSHEWAIADSKVGFFWTLLHGRWLRVSQGATIRPHQVRDEEMSSHLTC</sequence>
<dbReference type="Proteomes" id="UP000756921">
    <property type="component" value="Unassembled WGS sequence"/>
</dbReference>
<keyword evidence="2" id="KW-1185">Reference proteome</keyword>
<name>A0A9P6KKB6_9PLEO</name>
<reference evidence="1" key="1">
    <citation type="journal article" date="2020" name="Mol. Plant Microbe Interact.">
        <title>Genome Sequence of the Biocontrol Agent Coniothyrium minitans strain Conio (IMI 134523).</title>
        <authorList>
            <person name="Patel D."/>
            <person name="Shittu T.A."/>
            <person name="Baroncelli R."/>
            <person name="Muthumeenakshi S."/>
            <person name="Osborne T.H."/>
            <person name="Janganan T.K."/>
            <person name="Sreenivasaprasad S."/>
        </authorList>
    </citation>
    <scope>NUCLEOTIDE SEQUENCE</scope>
    <source>
        <strain evidence="1">Conio</strain>
    </source>
</reference>
<gene>
    <name evidence="1" type="ORF">PMIN01_12295</name>
</gene>
<protein>
    <submittedName>
        <fullName evidence="1">Uncharacterized protein</fullName>
    </submittedName>
</protein>
<proteinExistence type="predicted"/>
<evidence type="ECO:0000313" key="1">
    <source>
        <dbReference type="EMBL" id="KAF9729431.1"/>
    </source>
</evidence>
<accession>A0A9P6KKB6</accession>
<organism evidence="1 2">
    <name type="scientific">Paraphaeosphaeria minitans</name>
    <dbReference type="NCBI Taxonomy" id="565426"/>
    <lineage>
        <taxon>Eukaryota</taxon>
        <taxon>Fungi</taxon>
        <taxon>Dikarya</taxon>
        <taxon>Ascomycota</taxon>
        <taxon>Pezizomycotina</taxon>
        <taxon>Dothideomycetes</taxon>
        <taxon>Pleosporomycetidae</taxon>
        <taxon>Pleosporales</taxon>
        <taxon>Massarineae</taxon>
        <taxon>Didymosphaeriaceae</taxon>
        <taxon>Paraphaeosphaeria</taxon>
    </lineage>
</organism>
<dbReference type="AlphaFoldDB" id="A0A9P6KKB6"/>
<comment type="caution">
    <text evidence="1">The sequence shown here is derived from an EMBL/GenBank/DDBJ whole genome shotgun (WGS) entry which is preliminary data.</text>
</comment>
<evidence type="ECO:0000313" key="2">
    <source>
        <dbReference type="Proteomes" id="UP000756921"/>
    </source>
</evidence>